<evidence type="ECO:0000259" key="5">
    <source>
        <dbReference type="PROSITE" id="PS50931"/>
    </source>
</evidence>
<dbReference type="Gene3D" id="3.40.190.290">
    <property type="match status" value="1"/>
</dbReference>
<dbReference type="CDD" id="cd08422">
    <property type="entry name" value="PBP2_CrgA_like"/>
    <property type="match status" value="1"/>
</dbReference>
<comment type="caution">
    <text evidence="6">The sequence shown here is derived from an EMBL/GenBank/DDBJ whole genome shotgun (WGS) entry which is preliminary data.</text>
</comment>
<evidence type="ECO:0000313" key="7">
    <source>
        <dbReference type="Proteomes" id="UP001597380"/>
    </source>
</evidence>
<dbReference type="SUPFAM" id="SSF46785">
    <property type="entry name" value="Winged helix' DNA-binding domain"/>
    <property type="match status" value="1"/>
</dbReference>
<dbReference type="Pfam" id="PF00126">
    <property type="entry name" value="HTH_1"/>
    <property type="match status" value="1"/>
</dbReference>
<evidence type="ECO:0000256" key="2">
    <source>
        <dbReference type="ARBA" id="ARBA00023015"/>
    </source>
</evidence>
<accession>A0ABW4XKI9</accession>
<dbReference type="InterPro" id="IPR005119">
    <property type="entry name" value="LysR_subst-bd"/>
</dbReference>
<dbReference type="InterPro" id="IPR000847">
    <property type="entry name" value="LysR_HTH_N"/>
</dbReference>
<reference evidence="7" key="1">
    <citation type="journal article" date="2019" name="Int. J. Syst. Evol. Microbiol.">
        <title>The Global Catalogue of Microorganisms (GCM) 10K type strain sequencing project: providing services to taxonomists for standard genome sequencing and annotation.</title>
        <authorList>
            <consortium name="The Broad Institute Genomics Platform"/>
            <consortium name="The Broad Institute Genome Sequencing Center for Infectious Disease"/>
            <person name="Wu L."/>
            <person name="Ma J."/>
        </authorList>
    </citation>
    <scope>NUCLEOTIDE SEQUENCE [LARGE SCALE GENOMIC DNA]</scope>
    <source>
        <strain evidence="7">CGMCC 1.10992</strain>
    </source>
</reference>
<dbReference type="EMBL" id="JBHUHT010000011">
    <property type="protein sequence ID" value="MFD2096031.1"/>
    <property type="molecule type" value="Genomic_DNA"/>
</dbReference>
<dbReference type="SUPFAM" id="SSF53850">
    <property type="entry name" value="Periplasmic binding protein-like II"/>
    <property type="match status" value="1"/>
</dbReference>
<sequence>MKLEDMELFVLVAEIGSFTKAADYCDIPKSTISRRVKDLEDSLKVRLLNRTTRALHLTQQGELFYEQAKTILGDIERIQSEIASEQSTASGRITVYAPSVFYHVFAKWLSQFREDHPNISLELLSRDNNAPLTDSKRFDLLLQIGQLEDSSLIAKKLGDVPGSYYASTHYLEKQGVPETPSDLTDHNIIFRELIFGEEPRWRFGDGENEQLVSFEPHVITDSAQGMLALVQNDVGIARLSVLHATPLVKQGQLAELFDGKYRFKHPLYALYPSRRYMPERVRLLLKYLEQALPQAVKQLTT</sequence>
<comment type="similarity">
    <text evidence="1">Belongs to the LysR transcriptional regulatory family.</text>
</comment>
<name>A0ABW4XKI9_9GAMM</name>
<gene>
    <name evidence="6" type="ORF">ACFSJ3_08550</name>
</gene>
<dbReference type="Gene3D" id="1.10.10.10">
    <property type="entry name" value="Winged helix-like DNA-binding domain superfamily/Winged helix DNA-binding domain"/>
    <property type="match status" value="1"/>
</dbReference>
<dbReference type="Pfam" id="PF03466">
    <property type="entry name" value="LysR_substrate"/>
    <property type="match status" value="1"/>
</dbReference>
<dbReference type="InterPro" id="IPR036390">
    <property type="entry name" value="WH_DNA-bd_sf"/>
</dbReference>
<feature type="domain" description="HTH lysR-type" evidence="5">
    <location>
        <begin position="1"/>
        <end position="58"/>
    </location>
</feature>
<keyword evidence="2" id="KW-0805">Transcription regulation</keyword>
<dbReference type="InterPro" id="IPR058163">
    <property type="entry name" value="LysR-type_TF_proteobact-type"/>
</dbReference>
<evidence type="ECO:0000313" key="6">
    <source>
        <dbReference type="EMBL" id="MFD2096031.1"/>
    </source>
</evidence>
<dbReference type="Proteomes" id="UP001597380">
    <property type="component" value="Unassembled WGS sequence"/>
</dbReference>
<dbReference type="PANTHER" id="PTHR30537">
    <property type="entry name" value="HTH-TYPE TRANSCRIPTIONAL REGULATOR"/>
    <property type="match status" value="1"/>
</dbReference>
<dbReference type="InterPro" id="IPR036388">
    <property type="entry name" value="WH-like_DNA-bd_sf"/>
</dbReference>
<keyword evidence="4" id="KW-0804">Transcription</keyword>
<keyword evidence="7" id="KW-1185">Reference proteome</keyword>
<dbReference type="PROSITE" id="PS50931">
    <property type="entry name" value="HTH_LYSR"/>
    <property type="match status" value="1"/>
</dbReference>
<organism evidence="6 7">
    <name type="scientific">Corallincola platygyrae</name>
    <dbReference type="NCBI Taxonomy" id="1193278"/>
    <lineage>
        <taxon>Bacteria</taxon>
        <taxon>Pseudomonadati</taxon>
        <taxon>Pseudomonadota</taxon>
        <taxon>Gammaproteobacteria</taxon>
        <taxon>Alteromonadales</taxon>
        <taxon>Psychromonadaceae</taxon>
        <taxon>Corallincola</taxon>
    </lineage>
</organism>
<proteinExistence type="inferred from homology"/>
<dbReference type="RefSeq" id="WP_345340970.1">
    <property type="nucleotide sequence ID" value="NZ_BAABLI010000017.1"/>
</dbReference>
<protein>
    <submittedName>
        <fullName evidence="6">LysR family transcriptional regulator</fullName>
    </submittedName>
</protein>
<evidence type="ECO:0000256" key="1">
    <source>
        <dbReference type="ARBA" id="ARBA00009437"/>
    </source>
</evidence>
<keyword evidence="3" id="KW-0238">DNA-binding</keyword>
<evidence type="ECO:0000256" key="3">
    <source>
        <dbReference type="ARBA" id="ARBA00023125"/>
    </source>
</evidence>
<evidence type="ECO:0000256" key="4">
    <source>
        <dbReference type="ARBA" id="ARBA00023163"/>
    </source>
</evidence>
<dbReference type="PANTHER" id="PTHR30537:SF5">
    <property type="entry name" value="HTH-TYPE TRANSCRIPTIONAL ACTIVATOR TTDR-RELATED"/>
    <property type="match status" value="1"/>
</dbReference>